<feature type="transmembrane region" description="Helical" evidence="7">
    <location>
        <begin position="132"/>
        <end position="159"/>
    </location>
</feature>
<evidence type="ECO:0000256" key="3">
    <source>
        <dbReference type="ARBA" id="ARBA00022692"/>
    </source>
</evidence>
<keyword evidence="5 7" id="KW-0472">Membrane</keyword>
<reference evidence="8" key="1">
    <citation type="submission" date="2020-10" db="EMBL/GenBank/DDBJ databases">
        <authorList>
            <person name="Gilroy R."/>
        </authorList>
    </citation>
    <scope>NUCLEOTIDE SEQUENCE</scope>
    <source>
        <strain evidence="8">B3-4054</strain>
    </source>
</reference>
<gene>
    <name evidence="8" type="ORF">IAA96_03055</name>
</gene>
<dbReference type="SUPFAM" id="SSF81345">
    <property type="entry name" value="ABC transporter involved in vitamin B12 uptake, BtuC"/>
    <property type="match status" value="1"/>
</dbReference>
<dbReference type="GO" id="GO:0010043">
    <property type="term" value="P:response to zinc ion"/>
    <property type="evidence" value="ECO:0007669"/>
    <property type="project" value="TreeGrafter"/>
</dbReference>
<evidence type="ECO:0000313" key="8">
    <source>
        <dbReference type="EMBL" id="MBO8450064.1"/>
    </source>
</evidence>
<dbReference type="GO" id="GO:0043190">
    <property type="term" value="C:ATP-binding cassette (ABC) transporter complex"/>
    <property type="evidence" value="ECO:0007669"/>
    <property type="project" value="InterPro"/>
</dbReference>
<keyword evidence="3 6" id="KW-0812">Transmembrane</keyword>
<evidence type="ECO:0000256" key="7">
    <source>
        <dbReference type="SAM" id="Phobius"/>
    </source>
</evidence>
<evidence type="ECO:0000256" key="6">
    <source>
        <dbReference type="RuleBase" id="RU003943"/>
    </source>
</evidence>
<protein>
    <submittedName>
        <fullName evidence="8">Metal ABC transporter permease</fullName>
    </submittedName>
</protein>
<reference evidence="8" key="2">
    <citation type="journal article" date="2021" name="PeerJ">
        <title>Extensive microbial diversity within the chicken gut microbiome revealed by metagenomics and culture.</title>
        <authorList>
            <person name="Gilroy R."/>
            <person name="Ravi A."/>
            <person name="Getino M."/>
            <person name="Pursley I."/>
            <person name="Horton D.L."/>
            <person name="Alikhan N.F."/>
            <person name="Baker D."/>
            <person name="Gharbi K."/>
            <person name="Hall N."/>
            <person name="Watson M."/>
            <person name="Adriaenssens E.M."/>
            <person name="Foster-Nyarko E."/>
            <person name="Jarju S."/>
            <person name="Secka A."/>
            <person name="Antonio M."/>
            <person name="Oren A."/>
            <person name="Chaudhuri R.R."/>
            <person name="La Ragione R."/>
            <person name="Hildebrand F."/>
            <person name="Pallen M.J."/>
        </authorList>
    </citation>
    <scope>NUCLEOTIDE SEQUENCE</scope>
    <source>
        <strain evidence="8">B3-4054</strain>
    </source>
</reference>
<dbReference type="Gene3D" id="1.10.3470.10">
    <property type="entry name" value="ABC transporter involved in vitamin B12 uptake, BtuC"/>
    <property type="match status" value="1"/>
</dbReference>
<evidence type="ECO:0000256" key="5">
    <source>
        <dbReference type="ARBA" id="ARBA00023136"/>
    </source>
</evidence>
<dbReference type="InterPro" id="IPR001626">
    <property type="entry name" value="ABC_TroCD"/>
</dbReference>
<comment type="similarity">
    <text evidence="2 6">Belongs to the ABC-3 integral membrane protein family.</text>
</comment>
<sequence length="288" mass="30103">MISFFRSLFDPQFAFLRNALAAGILSSVLFGILGAVVTVKRIAGLAGAISHAALGGIGMALFFSASGVLPGVPPQAGAVVFAVAAALLIGFVSLKAKQREDTVIQAIWAIGMSAGVLFMAKTPGYTDPSSYLFGNILLVSAADLKFLAVLDAAAIFLAWKFYPQIEASAFDEEFARVRGIRTDFLFLAILILTAISVVMLQTFVGIVMVIAMLTLPAGTAGFGAKNLAQMMFWGVVFSEVFSIAGLALGWWLDVPAGAMTVVTAGAVFLAASAVHLGNQKREKTKAAA</sequence>
<feature type="transmembrane region" description="Helical" evidence="7">
    <location>
        <begin position="51"/>
        <end position="69"/>
    </location>
</feature>
<dbReference type="PANTHER" id="PTHR30477">
    <property type="entry name" value="ABC-TRANSPORTER METAL-BINDING PROTEIN"/>
    <property type="match status" value="1"/>
</dbReference>
<feature type="transmembrane region" description="Helical" evidence="7">
    <location>
        <begin position="231"/>
        <end position="252"/>
    </location>
</feature>
<comment type="caution">
    <text evidence="8">The sequence shown here is derived from an EMBL/GenBank/DDBJ whole genome shotgun (WGS) entry which is preliminary data.</text>
</comment>
<dbReference type="AlphaFoldDB" id="A0A9D9EM80"/>
<feature type="transmembrane region" description="Helical" evidence="7">
    <location>
        <begin position="20"/>
        <end position="39"/>
    </location>
</feature>
<feature type="transmembrane region" description="Helical" evidence="7">
    <location>
        <begin position="75"/>
        <end position="94"/>
    </location>
</feature>
<organism evidence="8 9">
    <name type="scientific">Candidatus Avitreponema avistercoris</name>
    <dbReference type="NCBI Taxonomy" id="2840705"/>
    <lineage>
        <taxon>Bacteria</taxon>
        <taxon>Pseudomonadati</taxon>
        <taxon>Spirochaetota</taxon>
        <taxon>Spirochaetia</taxon>
        <taxon>Spirochaetales</taxon>
        <taxon>Candidatus Avitreponema</taxon>
    </lineage>
</organism>
<keyword evidence="4 7" id="KW-1133">Transmembrane helix</keyword>
<dbReference type="EMBL" id="JADIMS010000048">
    <property type="protein sequence ID" value="MBO8450064.1"/>
    <property type="molecule type" value="Genomic_DNA"/>
</dbReference>
<dbReference type="Pfam" id="PF00950">
    <property type="entry name" value="ABC-3"/>
    <property type="match status" value="1"/>
</dbReference>
<feature type="transmembrane region" description="Helical" evidence="7">
    <location>
        <begin position="258"/>
        <end position="276"/>
    </location>
</feature>
<dbReference type="CDD" id="cd06550">
    <property type="entry name" value="TM_ABC_iron-siderophores_like"/>
    <property type="match status" value="1"/>
</dbReference>
<feature type="transmembrane region" description="Helical" evidence="7">
    <location>
        <begin position="103"/>
        <end position="120"/>
    </location>
</feature>
<feature type="transmembrane region" description="Helical" evidence="7">
    <location>
        <begin position="180"/>
        <end position="200"/>
    </location>
</feature>
<evidence type="ECO:0000256" key="4">
    <source>
        <dbReference type="ARBA" id="ARBA00022989"/>
    </source>
</evidence>
<accession>A0A9D9EM80</accession>
<evidence type="ECO:0000256" key="2">
    <source>
        <dbReference type="ARBA" id="ARBA00008034"/>
    </source>
</evidence>
<evidence type="ECO:0000313" key="9">
    <source>
        <dbReference type="Proteomes" id="UP000823616"/>
    </source>
</evidence>
<dbReference type="Proteomes" id="UP000823616">
    <property type="component" value="Unassembled WGS sequence"/>
</dbReference>
<keyword evidence="6" id="KW-0813">Transport</keyword>
<comment type="subcellular location">
    <subcellularLocation>
        <location evidence="6">Cell membrane</location>
        <topology evidence="6">Multi-pass membrane protein</topology>
    </subcellularLocation>
    <subcellularLocation>
        <location evidence="1">Membrane</location>
        <topology evidence="1">Multi-pass membrane protein</topology>
    </subcellularLocation>
</comment>
<evidence type="ECO:0000256" key="1">
    <source>
        <dbReference type="ARBA" id="ARBA00004141"/>
    </source>
</evidence>
<proteinExistence type="inferred from homology"/>
<name>A0A9D9EM80_9SPIR</name>
<dbReference type="GO" id="GO:0055085">
    <property type="term" value="P:transmembrane transport"/>
    <property type="evidence" value="ECO:0007669"/>
    <property type="project" value="InterPro"/>
</dbReference>
<dbReference type="InterPro" id="IPR037294">
    <property type="entry name" value="ABC_BtuC-like"/>
</dbReference>
<feature type="transmembrane region" description="Helical" evidence="7">
    <location>
        <begin position="206"/>
        <end position="224"/>
    </location>
</feature>
<dbReference type="PANTHER" id="PTHR30477:SF18">
    <property type="entry name" value="METAL TRANSPORT SYSTEM MEMBRANE PROTEIN CT_417-RELATED"/>
    <property type="match status" value="1"/>
</dbReference>